<reference evidence="1 2" key="1">
    <citation type="submission" date="2018-06" db="EMBL/GenBank/DDBJ databases">
        <title>Genomic Encyclopedia of Archaeal and Bacterial Type Strains, Phase II (KMG-II): from individual species to whole genera.</title>
        <authorList>
            <person name="Goeker M."/>
        </authorList>
    </citation>
    <scope>NUCLEOTIDE SEQUENCE [LARGE SCALE GENOMIC DNA]</scope>
    <source>
        <strain evidence="1 2">DSM 27372</strain>
    </source>
</reference>
<evidence type="ECO:0000313" key="1">
    <source>
        <dbReference type="EMBL" id="PYF69367.1"/>
    </source>
</evidence>
<accession>A0A318UKY0</accession>
<dbReference type="EMBL" id="QKLU01000010">
    <property type="protein sequence ID" value="PYF69367.1"/>
    <property type="molecule type" value="Genomic_DNA"/>
</dbReference>
<protein>
    <submittedName>
        <fullName evidence="1">Uncharacterized protein</fullName>
    </submittedName>
</protein>
<dbReference type="AlphaFoldDB" id="A0A318UKY0"/>
<keyword evidence="2" id="KW-1185">Reference proteome</keyword>
<name>A0A318UKY0_9SPHI</name>
<gene>
    <name evidence="1" type="ORF">B0O44_1105</name>
</gene>
<organism evidence="1 2">
    <name type="scientific">Pedobacter nutrimenti</name>
    <dbReference type="NCBI Taxonomy" id="1241337"/>
    <lineage>
        <taxon>Bacteria</taxon>
        <taxon>Pseudomonadati</taxon>
        <taxon>Bacteroidota</taxon>
        <taxon>Sphingobacteriia</taxon>
        <taxon>Sphingobacteriales</taxon>
        <taxon>Sphingobacteriaceae</taxon>
        <taxon>Pedobacter</taxon>
    </lineage>
</organism>
<dbReference type="OrthoDB" id="791816at2"/>
<sequence>MSLSQVDLRTKFNHEYSERFNKESWCIAELYWSYLENYQVGKVKKCLIVVSDDWGSELHYYTSRNDCKGVNLEINFSEYFSYDSYHRKEALLKVVHSGLTFIATKEKWEIDPLLDAFNSCIKVGLNYKFLVQNKFKTSPNRKHKLGLWCEWNIDEFKVFWILLDKDKKQIKKELFIDENPSFGEFIYYVNFKWLNDNIVLVTDDYRSEKRKWEIIVS</sequence>
<dbReference type="RefSeq" id="WP_110834335.1">
    <property type="nucleotide sequence ID" value="NZ_QKLU01000010.1"/>
</dbReference>
<dbReference type="Proteomes" id="UP000248198">
    <property type="component" value="Unassembled WGS sequence"/>
</dbReference>
<comment type="caution">
    <text evidence="1">The sequence shown here is derived from an EMBL/GenBank/DDBJ whole genome shotgun (WGS) entry which is preliminary data.</text>
</comment>
<proteinExistence type="predicted"/>
<evidence type="ECO:0000313" key="2">
    <source>
        <dbReference type="Proteomes" id="UP000248198"/>
    </source>
</evidence>